<dbReference type="GO" id="GO:1901135">
    <property type="term" value="P:carbohydrate derivative metabolic process"/>
    <property type="evidence" value="ECO:0007669"/>
    <property type="project" value="InterPro"/>
</dbReference>
<evidence type="ECO:0000256" key="1">
    <source>
        <dbReference type="ARBA" id="ARBA00009235"/>
    </source>
</evidence>
<comment type="similarity">
    <text evidence="1">Belongs to the SIS family. PHI subfamily.</text>
</comment>
<accession>A0A0F9RYQ7</accession>
<dbReference type="PROSITE" id="PS51464">
    <property type="entry name" value="SIS"/>
    <property type="match status" value="1"/>
</dbReference>
<dbReference type="InterPro" id="IPR017552">
    <property type="entry name" value="PHI/rmpB"/>
</dbReference>
<evidence type="ECO:0000313" key="3">
    <source>
        <dbReference type="EMBL" id="KKN55077.1"/>
    </source>
</evidence>
<name>A0A0F9RYQ7_9ZZZZ</name>
<dbReference type="AlphaFoldDB" id="A0A0F9RYQ7"/>
<dbReference type="Gene3D" id="3.40.50.10490">
    <property type="entry name" value="Glucose-6-phosphate isomerase like protein, domain 1"/>
    <property type="match status" value="1"/>
</dbReference>
<protein>
    <recommendedName>
        <fullName evidence="2">SIS domain-containing protein</fullName>
    </recommendedName>
</protein>
<feature type="domain" description="SIS" evidence="2">
    <location>
        <begin position="49"/>
        <end position="196"/>
    </location>
</feature>
<dbReference type="Pfam" id="PF01380">
    <property type="entry name" value="SIS"/>
    <property type="match status" value="1"/>
</dbReference>
<comment type="caution">
    <text evidence="3">The sequence shown here is derived from an EMBL/GenBank/DDBJ whole genome shotgun (WGS) entry which is preliminary data.</text>
</comment>
<reference evidence="3" key="1">
    <citation type="journal article" date="2015" name="Nature">
        <title>Complex archaea that bridge the gap between prokaryotes and eukaryotes.</title>
        <authorList>
            <person name="Spang A."/>
            <person name="Saw J.H."/>
            <person name="Jorgensen S.L."/>
            <person name="Zaremba-Niedzwiedzka K."/>
            <person name="Martijn J."/>
            <person name="Lind A.E."/>
            <person name="van Eijk R."/>
            <person name="Schleper C."/>
            <person name="Guy L."/>
            <person name="Ettema T.J."/>
        </authorList>
    </citation>
    <scope>NUCLEOTIDE SEQUENCE</scope>
</reference>
<dbReference type="PANTHER" id="PTHR43443">
    <property type="entry name" value="3-HEXULOSE-6-PHOSPHATE ISOMERASE"/>
    <property type="match status" value="1"/>
</dbReference>
<gene>
    <name evidence="3" type="ORF">LCGC14_0585980</name>
</gene>
<dbReference type="GO" id="GO:0097367">
    <property type="term" value="F:carbohydrate derivative binding"/>
    <property type="evidence" value="ECO:0007669"/>
    <property type="project" value="InterPro"/>
</dbReference>
<dbReference type="PANTHER" id="PTHR43443:SF1">
    <property type="entry name" value="3-HEXULOSE-6-PHOSPHATE ISOMERASE"/>
    <property type="match status" value="1"/>
</dbReference>
<dbReference type="GO" id="GO:0016853">
    <property type="term" value="F:isomerase activity"/>
    <property type="evidence" value="ECO:0007669"/>
    <property type="project" value="InterPro"/>
</dbReference>
<evidence type="ECO:0000259" key="2">
    <source>
        <dbReference type="PROSITE" id="PS51464"/>
    </source>
</evidence>
<dbReference type="InterPro" id="IPR046348">
    <property type="entry name" value="SIS_dom_sf"/>
</dbReference>
<sequence length="209" mass="23231">MTKSNESYMNGEAKRILFQSMELIMNNIKANIDHLYKNFKHTQKFINLVHDGLINNRRFFLLASGRSAFILQCFATRLVHLGAEIYIVTNLASMPALRKKDILIVLSGSGTTSIVVSLLNNYVNSVKPHGIVTITSHPETIIGRIGDITIKLKGRSKRDNVFGDTAVLAPEGTMFEIAAFSYLDAVIAELAMKMGKSNDEMLEKHSQAT</sequence>
<dbReference type="EMBL" id="LAZR01000901">
    <property type="protein sequence ID" value="KKN55077.1"/>
    <property type="molecule type" value="Genomic_DNA"/>
</dbReference>
<dbReference type="SUPFAM" id="SSF53697">
    <property type="entry name" value="SIS domain"/>
    <property type="match status" value="1"/>
</dbReference>
<dbReference type="InterPro" id="IPR001347">
    <property type="entry name" value="SIS_dom"/>
</dbReference>
<proteinExistence type="inferred from homology"/>
<organism evidence="3">
    <name type="scientific">marine sediment metagenome</name>
    <dbReference type="NCBI Taxonomy" id="412755"/>
    <lineage>
        <taxon>unclassified sequences</taxon>
        <taxon>metagenomes</taxon>
        <taxon>ecological metagenomes</taxon>
    </lineage>
</organism>